<dbReference type="Proteomes" id="UP000324479">
    <property type="component" value="Unassembled WGS sequence"/>
</dbReference>
<evidence type="ECO:0000256" key="1">
    <source>
        <dbReference type="SAM" id="MobiDB-lite"/>
    </source>
</evidence>
<feature type="transmembrane region" description="Helical" evidence="2">
    <location>
        <begin position="188"/>
        <end position="213"/>
    </location>
</feature>
<feature type="transmembrane region" description="Helical" evidence="2">
    <location>
        <begin position="141"/>
        <end position="163"/>
    </location>
</feature>
<keyword evidence="4" id="KW-1185">Reference proteome</keyword>
<keyword evidence="2" id="KW-1133">Transmembrane helix</keyword>
<evidence type="ECO:0000256" key="2">
    <source>
        <dbReference type="SAM" id="Phobius"/>
    </source>
</evidence>
<keyword evidence="2" id="KW-0472">Membrane</keyword>
<organism evidence="3 4">
    <name type="scientific">Roseiconus nitratireducens</name>
    <dbReference type="NCBI Taxonomy" id="2605748"/>
    <lineage>
        <taxon>Bacteria</taxon>
        <taxon>Pseudomonadati</taxon>
        <taxon>Planctomycetota</taxon>
        <taxon>Planctomycetia</taxon>
        <taxon>Pirellulales</taxon>
        <taxon>Pirellulaceae</taxon>
        <taxon>Roseiconus</taxon>
    </lineage>
</organism>
<feature type="region of interest" description="Disordered" evidence="1">
    <location>
        <begin position="229"/>
        <end position="252"/>
    </location>
</feature>
<dbReference type="RefSeq" id="WP_150076024.1">
    <property type="nucleotide sequence ID" value="NZ_VWOX01000004.1"/>
</dbReference>
<dbReference type="PANTHER" id="PTHR30531:SF12">
    <property type="entry name" value="FLAGELLAR BIOSYNTHETIC PROTEIN FLHB"/>
    <property type="match status" value="1"/>
</dbReference>
<evidence type="ECO:0000313" key="3">
    <source>
        <dbReference type="EMBL" id="KAA5544415.1"/>
    </source>
</evidence>
<proteinExistence type="predicted"/>
<dbReference type="Pfam" id="PF01312">
    <property type="entry name" value="Bac_export_2"/>
    <property type="match status" value="1"/>
</dbReference>
<protein>
    <submittedName>
        <fullName evidence="3">EscU/YscU/HrcU family type III secretion system export apparatus switch protein</fullName>
    </submittedName>
</protein>
<dbReference type="GO" id="GO:0005886">
    <property type="term" value="C:plasma membrane"/>
    <property type="evidence" value="ECO:0007669"/>
    <property type="project" value="TreeGrafter"/>
</dbReference>
<dbReference type="InterPro" id="IPR006135">
    <property type="entry name" value="T3SS_substrate_exporter"/>
</dbReference>
<comment type="caution">
    <text evidence="3">The sequence shown here is derived from an EMBL/GenBank/DDBJ whole genome shotgun (WGS) entry which is preliminary data.</text>
</comment>
<reference evidence="3 4" key="1">
    <citation type="submission" date="2019-08" db="EMBL/GenBank/DDBJ databases">
        <authorList>
            <person name="Dhanesh K."/>
            <person name="Kumar G."/>
            <person name="Sasikala C."/>
            <person name="Venkata Ramana C."/>
        </authorList>
    </citation>
    <scope>NUCLEOTIDE SEQUENCE [LARGE SCALE GENOMIC DNA]</scope>
    <source>
        <strain evidence="3 4">JC645</strain>
    </source>
</reference>
<name>A0A5M6DGQ6_9BACT</name>
<accession>A0A5M6DGQ6</accession>
<dbReference type="PANTHER" id="PTHR30531">
    <property type="entry name" value="FLAGELLAR BIOSYNTHETIC PROTEIN FLHB"/>
    <property type="match status" value="1"/>
</dbReference>
<keyword evidence="2" id="KW-0812">Transmembrane</keyword>
<dbReference type="AlphaFoldDB" id="A0A5M6DGQ6"/>
<evidence type="ECO:0000313" key="4">
    <source>
        <dbReference type="Proteomes" id="UP000324479"/>
    </source>
</evidence>
<dbReference type="PRINTS" id="PR00950">
    <property type="entry name" value="TYPE3IMSPROT"/>
</dbReference>
<dbReference type="EMBL" id="VWOX01000004">
    <property type="protein sequence ID" value="KAA5544415.1"/>
    <property type="molecule type" value="Genomic_DNA"/>
</dbReference>
<sequence>MSEKIHPPTPRRRQQAKEQGRVPRSGEMVAAGSLLATTGLLAWCGPALASEMMELIGQSMQQPRITLDTGDSPIDGAFRLIVRSVFALGLLVAPMCLAMMMCAVAFNLLQTGWAVTPRRLQPSLERLSPGRKAGELLSARTLAGFGILLLRLAALIATSVYLIRDCLPEIATLAQRPLPESAASVFHMMVRCCGWVGTTLLIFAVLDYALAWWHHERDLMMSEQELREELRNSEATRHPSPQARTRPVQPVS</sequence>
<feature type="region of interest" description="Disordered" evidence="1">
    <location>
        <begin position="1"/>
        <end position="24"/>
    </location>
</feature>
<gene>
    <name evidence="3" type="ORF">FYK55_08755</name>
</gene>
<feature type="transmembrane region" description="Helical" evidence="2">
    <location>
        <begin position="85"/>
        <end position="109"/>
    </location>
</feature>
<dbReference type="GO" id="GO:0009306">
    <property type="term" value="P:protein secretion"/>
    <property type="evidence" value="ECO:0007669"/>
    <property type="project" value="InterPro"/>
</dbReference>